<protein>
    <submittedName>
        <fullName evidence="3">Uncharacterized conserved protein, contains FIST_N domain</fullName>
    </submittedName>
</protein>
<sequence>MQINPHRWFGVGQSGAPDSAKAGAEAAHAAVGGRTAKAVFVFASASHDLPALLAAVRAEAGPAAEIVGCTTMGELGSAGVTDGGVSVAALGGDGFTVRVKVAPINPSDPRAAGAAAAEAAHHLQDEHQALILLCEGLSGRPHEIVRGAYSALGATVPLVGGFSADDRQFKQTFQFYGDEVLSGAVIGLGLGSDGPIGVGVAHGWRRTEPPMVVTRSHGPHIYQLDGEPALDVLLRRNDFDGSAEEFFDRGRQLQPLGLSRRSGEDIRVIHAGDDAERSVWGTADVPQGALVWLMEGDRQALLDGTTQSCAEAVAQLEPLPPLGVIAFDCGGRRAGLIEGGLDAEMRAMHAALGDAPYAGLYTLGEIARVRGALGMHHLTLVTLALA</sequence>
<name>A0A285EYQ7_9ACTN</name>
<evidence type="ECO:0000259" key="1">
    <source>
        <dbReference type="SMART" id="SM00897"/>
    </source>
</evidence>
<organism evidence="3 4">
    <name type="scientific">Paractinoplanes atraurantiacus</name>
    <dbReference type="NCBI Taxonomy" id="1036182"/>
    <lineage>
        <taxon>Bacteria</taxon>
        <taxon>Bacillati</taxon>
        <taxon>Actinomycetota</taxon>
        <taxon>Actinomycetes</taxon>
        <taxon>Micromonosporales</taxon>
        <taxon>Micromonosporaceae</taxon>
        <taxon>Paractinoplanes</taxon>
    </lineage>
</organism>
<dbReference type="SMART" id="SM00897">
    <property type="entry name" value="FIST"/>
    <property type="match status" value="1"/>
</dbReference>
<evidence type="ECO:0000313" key="3">
    <source>
        <dbReference type="EMBL" id="SNY04157.1"/>
    </source>
</evidence>
<dbReference type="SMART" id="SM01204">
    <property type="entry name" value="FIST_C"/>
    <property type="match status" value="1"/>
</dbReference>
<dbReference type="Proteomes" id="UP000219612">
    <property type="component" value="Unassembled WGS sequence"/>
</dbReference>
<feature type="domain" description="FIST" evidence="1">
    <location>
        <begin position="35"/>
        <end position="228"/>
    </location>
</feature>
<dbReference type="Pfam" id="PF08495">
    <property type="entry name" value="FIST"/>
    <property type="match status" value="1"/>
</dbReference>
<dbReference type="AlphaFoldDB" id="A0A285EYQ7"/>
<reference evidence="4" key="1">
    <citation type="submission" date="2017-09" db="EMBL/GenBank/DDBJ databases">
        <authorList>
            <person name="Varghese N."/>
            <person name="Submissions S."/>
        </authorList>
    </citation>
    <scope>NUCLEOTIDE SEQUENCE [LARGE SCALE GENOMIC DNA]</scope>
    <source>
        <strain evidence="4">CGMCC 4.6857</strain>
    </source>
</reference>
<dbReference type="InterPro" id="IPR019494">
    <property type="entry name" value="FIST_C"/>
</dbReference>
<gene>
    <name evidence="3" type="ORF">SAMN05421748_101156</name>
</gene>
<dbReference type="PANTHER" id="PTHR40252:SF2">
    <property type="entry name" value="BLR0328 PROTEIN"/>
    <property type="match status" value="1"/>
</dbReference>
<dbReference type="RefSeq" id="WP_097317518.1">
    <property type="nucleotide sequence ID" value="NZ_OBDY01000001.1"/>
</dbReference>
<dbReference type="Pfam" id="PF10442">
    <property type="entry name" value="FIST_C"/>
    <property type="match status" value="1"/>
</dbReference>
<keyword evidence="4" id="KW-1185">Reference proteome</keyword>
<feature type="domain" description="FIST C-domain" evidence="2">
    <location>
        <begin position="229"/>
        <end position="369"/>
    </location>
</feature>
<dbReference type="EMBL" id="OBDY01000001">
    <property type="protein sequence ID" value="SNY04157.1"/>
    <property type="molecule type" value="Genomic_DNA"/>
</dbReference>
<dbReference type="InterPro" id="IPR013702">
    <property type="entry name" value="FIST_domain_N"/>
</dbReference>
<evidence type="ECO:0000259" key="2">
    <source>
        <dbReference type="SMART" id="SM01204"/>
    </source>
</evidence>
<accession>A0A285EYQ7</accession>
<evidence type="ECO:0000313" key="4">
    <source>
        <dbReference type="Proteomes" id="UP000219612"/>
    </source>
</evidence>
<proteinExistence type="predicted"/>
<dbReference type="OrthoDB" id="5151042at2"/>
<dbReference type="PANTHER" id="PTHR40252">
    <property type="entry name" value="BLR0328 PROTEIN"/>
    <property type="match status" value="1"/>
</dbReference>